<dbReference type="RefSeq" id="XP_030999455.1">
    <property type="nucleotide sequence ID" value="XM_031137079.1"/>
</dbReference>
<keyword evidence="1" id="KW-0175">Coiled coil</keyword>
<dbReference type="PANTHER" id="PTHR21974:SF2">
    <property type="entry name" value="RE15880P"/>
    <property type="match status" value="1"/>
</dbReference>
<evidence type="ECO:0000256" key="1">
    <source>
        <dbReference type="SAM" id="Coils"/>
    </source>
</evidence>
<evidence type="ECO:0000313" key="3">
    <source>
        <dbReference type="Proteomes" id="UP000319257"/>
    </source>
</evidence>
<gene>
    <name evidence="2" type="ORF">E0L32_002845</name>
</gene>
<dbReference type="PANTHER" id="PTHR21974">
    <property type="entry name" value="RE15880P"/>
    <property type="match status" value="1"/>
</dbReference>
<reference evidence="2 3" key="1">
    <citation type="submission" date="2019-06" db="EMBL/GenBank/DDBJ databases">
        <title>Draft genome sequence of the filamentous fungus Phialemoniopsis curvata isolated from diesel fuel.</title>
        <authorList>
            <person name="Varaljay V.A."/>
            <person name="Lyon W.J."/>
            <person name="Crouch A.L."/>
            <person name="Drake C.E."/>
            <person name="Hollomon J.M."/>
            <person name="Nadeau L.J."/>
            <person name="Nunn H.S."/>
            <person name="Stevenson B.S."/>
            <person name="Bojanowski C.L."/>
            <person name="Crookes-Goodson W.J."/>
        </authorList>
    </citation>
    <scope>NUCLEOTIDE SEQUENCE [LARGE SCALE GENOMIC DNA]</scope>
    <source>
        <strain evidence="2 3">D216</strain>
    </source>
</reference>
<dbReference type="GeneID" id="41970292"/>
<dbReference type="EMBL" id="SKBQ01000012">
    <property type="protein sequence ID" value="TPX17744.1"/>
    <property type="molecule type" value="Genomic_DNA"/>
</dbReference>
<evidence type="ECO:0000313" key="2">
    <source>
        <dbReference type="EMBL" id="TPX17744.1"/>
    </source>
</evidence>
<sequence>MTDVQTQIKQAATRNAELLSTLRETDHAPPDLESQERYIADLTNQVTASDKKLKEREWKRNKEFKEHEKYRDSVVKRFAFKVSGNRQKFEARAEKEEREYFEALQKEQRERKSREELDRLLAEAKTVRDELQTAAERHRAAQQELDSLYTSIFQGPTPGFPDEDAKEQAAAAALQEYHDARVAEETEAQVVQELGQARQHMEKARLYGEEARSMSHWDMFGGGSMADMMERENLHKAEMHVQHARMSMSRAQQLSRQVGPLPDVNIAQGSIISDVLFDNIFTDIAFHDKILDSLEEVQRCQAALQHEFASAKERHQGLAADLRVKEQRLEETRTELQGAREAAFVSLGGAPPAYDTLEME</sequence>
<feature type="coiled-coil region" evidence="1">
    <location>
        <begin position="86"/>
        <end position="144"/>
    </location>
</feature>
<dbReference type="InParanoid" id="A0A507BG49"/>
<protein>
    <submittedName>
        <fullName evidence="2">Uncharacterized protein</fullName>
    </submittedName>
</protein>
<dbReference type="AlphaFoldDB" id="A0A507BG49"/>
<dbReference type="Proteomes" id="UP000319257">
    <property type="component" value="Unassembled WGS sequence"/>
</dbReference>
<comment type="caution">
    <text evidence="2">The sequence shown here is derived from an EMBL/GenBank/DDBJ whole genome shotgun (WGS) entry which is preliminary data.</text>
</comment>
<dbReference type="OrthoDB" id="2562743at2759"/>
<dbReference type="STRING" id="1093900.A0A507BG49"/>
<proteinExistence type="predicted"/>
<organism evidence="2 3">
    <name type="scientific">Thyridium curvatum</name>
    <dbReference type="NCBI Taxonomy" id="1093900"/>
    <lineage>
        <taxon>Eukaryota</taxon>
        <taxon>Fungi</taxon>
        <taxon>Dikarya</taxon>
        <taxon>Ascomycota</taxon>
        <taxon>Pezizomycotina</taxon>
        <taxon>Sordariomycetes</taxon>
        <taxon>Sordariomycetidae</taxon>
        <taxon>Thyridiales</taxon>
        <taxon>Thyridiaceae</taxon>
        <taxon>Thyridium</taxon>
    </lineage>
</organism>
<keyword evidence="3" id="KW-1185">Reference proteome</keyword>
<accession>A0A507BG49</accession>
<feature type="coiled-coil region" evidence="1">
    <location>
        <begin position="315"/>
        <end position="342"/>
    </location>
</feature>
<name>A0A507BG49_9PEZI</name>